<keyword evidence="6" id="KW-1185">Reference proteome</keyword>
<comment type="caution">
    <text evidence="5">The sequence shown here is derived from an EMBL/GenBank/DDBJ whole genome shotgun (WGS) entry which is preliminary data.</text>
</comment>
<dbReference type="PANTHER" id="PTHR33164:SF64">
    <property type="entry name" value="TRANSCRIPTIONAL REGULATOR SLYA"/>
    <property type="match status" value="1"/>
</dbReference>
<keyword evidence="2" id="KW-0238">DNA-binding</keyword>
<dbReference type="PROSITE" id="PS50995">
    <property type="entry name" value="HTH_MARR_2"/>
    <property type="match status" value="1"/>
</dbReference>
<dbReference type="Gene3D" id="1.10.10.10">
    <property type="entry name" value="Winged helix-like DNA-binding domain superfamily/Winged helix DNA-binding domain"/>
    <property type="match status" value="1"/>
</dbReference>
<evidence type="ECO:0000313" key="5">
    <source>
        <dbReference type="EMBL" id="GAA2031649.1"/>
    </source>
</evidence>
<dbReference type="SUPFAM" id="SSF46785">
    <property type="entry name" value="Winged helix' DNA-binding domain"/>
    <property type="match status" value="1"/>
</dbReference>
<dbReference type="Proteomes" id="UP001500751">
    <property type="component" value="Unassembled WGS sequence"/>
</dbReference>
<dbReference type="PANTHER" id="PTHR33164">
    <property type="entry name" value="TRANSCRIPTIONAL REGULATOR, MARR FAMILY"/>
    <property type="match status" value="1"/>
</dbReference>
<keyword evidence="1" id="KW-0805">Transcription regulation</keyword>
<evidence type="ECO:0000256" key="2">
    <source>
        <dbReference type="ARBA" id="ARBA00023125"/>
    </source>
</evidence>
<dbReference type="InterPro" id="IPR039422">
    <property type="entry name" value="MarR/SlyA-like"/>
</dbReference>
<evidence type="ECO:0000256" key="1">
    <source>
        <dbReference type="ARBA" id="ARBA00023015"/>
    </source>
</evidence>
<keyword evidence="3" id="KW-0804">Transcription</keyword>
<dbReference type="RefSeq" id="WP_344666620.1">
    <property type="nucleotide sequence ID" value="NZ_BAAAQN010000018.1"/>
</dbReference>
<gene>
    <name evidence="5" type="ORF">GCM10009839_34530</name>
</gene>
<evidence type="ECO:0000256" key="3">
    <source>
        <dbReference type="ARBA" id="ARBA00023163"/>
    </source>
</evidence>
<accession>A0ABP5FU24</accession>
<feature type="domain" description="HTH marR-type" evidence="4">
    <location>
        <begin position="1"/>
        <end position="142"/>
    </location>
</feature>
<dbReference type="InterPro" id="IPR036388">
    <property type="entry name" value="WH-like_DNA-bd_sf"/>
</dbReference>
<reference evidence="6" key="1">
    <citation type="journal article" date="2019" name="Int. J. Syst. Evol. Microbiol.">
        <title>The Global Catalogue of Microorganisms (GCM) 10K type strain sequencing project: providing services to taxonomists for standard genome sequencing and annotation.</title>
        <authorList>
            <consortium name="The Broad Institute Genomics Platform"/>
            <consortium name="The Broad Institute Genome Sequencing Center for Infectious Disease"/>
            <person name="Wu L."/>
            <person name="Ma J."/>
        </authorList>
    </citation>
    <scope>NUCLEOTIDE SEQUENCE [LARGE SCALE GENOMIC DNA]</scope>
    <source>
        <strain evidence="6">JCM 16014</strain>
    </source>
</reference>
<sequence>MPGGPGDHPGFLLWRVTLDWQRAVAAVLGPLGLTHVQFVLLACTYWLNEQGLHPNQSTVAEQAATDVKMTSQVVRTLEAKGLLVREPDPADSRAKCLRVTPAGAELAPRAMAAVEQADAEFFAPVAQRDALAMLRSLARFEG</sequence>
<evidence type="ECO:0000313" key="6">
    <source>
        <dbReference type="Proteomes" id="UP001500751"/>
    </source>
</evidence>
<dbReference type="EMBL" id="BAAAQN010000018">
    <property type="protein sequence ID" value="GAA2031649.1"/>
    <property type="molecule type" value="Genomic_DNA"/>
</dbReference>
<protein>
    <submittedName>
        <fullName evidence="5">MarR family transcriptional regulator</fullName>
    </submittedName>
</protein>
<organism evidence="5 6">
    <name type="scientific">Catenulispora yoronensis</name>
    <dbReference type="NCBI Taxonomy" id="450799"/>
    <lineage>
        <taxon>Bacteria</taxon>
        <taxon>Bacillati</taxon>
        <taxon>Actinomycetota</taxon>
        <taxon>Actinomycetes</taxon>
        <taxon>Catenulisporales</taxon>
        <taxon>Catenulisporaceae</taxon>
        <taxon>Catenulispora</taxon>
    </lineage>
</organism>
<dbReference type="Pfam" id="PF01047">
    <property type="entry name" value="MarR"/>
    <property type="match status" value="1"/>
</dbReference>
<dbReference type="SMART" id="SM00347">
    <property type="entry name" value="HTH_MARR"/>
    <property type="match status" value="1"/>
</dbReference>
<evidence type="ECO:0000259" key="4">
    <source>
        <dbReference type="PROSITE" id="PS50995"/>
    </source>
</evidence>
<name>A0ABP5FU24_9ACTN</name>
<dbReference type="InterPro" id="IPR000835">
    <property type="entry name" value="HTH_MarR-typ"/>
</dbReference>
<dbReference type="InterPro" id="IPR036390">
    <property type="entry name" value="WH_DNA-bd_sf"/>
</dbReference>
<proteinExistence type="predicted"/>